<dbReference type="Proteomes" id="UP000005233">
    <property type="component" value="Chromosome"/>
</dbReference>
<evidence type="ECO:0000256" key="1">
    <source>
        <dbReference type="ARBA" id="ARBA00022553"/>
    </source>
</evidence>
<dbReference type="InterPro" id="IPR001789">
    <property type="entry name" value="Sig_transdc_resp-reg_receiver"/>
</dbReference>
<dbReference type="STRING" id="1041930.Mtc_1960"/>
<dbReference type="KEGG" id="mez:Mtc_1960"/>
<dbReference type="HOGENOM" id="CLU_000445_69_8_2"/>
<evidence type="ECO:0000313" key="4">
    <source>
        <dbReference type="EMBL" id="AFD00700.1"/>
    </source>
</evidence>
<feature type="domain" description="Response regulatory" evidence="3">
    <location>
        <begin position="4"/>
        <end position="118"/>
    </location>
</feature>
<dbReference type="EMBL" id="CP003243">
    <property type="protein sequence ID" value="AFD00700.1"/>
    <property type="molecule type" value="Genomic_DNA"/>
</dbReference>
<dbReference type="SUPFAM" id="SSF52172">
    <property type="entry name" value="CheY-like"/>
    <property type="match status" value="1"/>
</dbReference>
<dbReference type="PANTHER" id="PTHR44591">
    <property type="entry name" value="STRESS RESPONSE REGULATOR PROTEIN 1"/>
    <property type="match status" value="1"/>
</dbReference>
<dbReference type="AlphaFoldDB" id="H8I653"/>
<feature type="modified residue" description="4-aspartylphosphate" evidence="2">
    <location>
        <position position="53"/>
    </location>
</feature>
<dbReference type="OrthoDB" id="9652at2157"/>
<keyword evidence="5" id="KW-1185">Reference proteome</keyword>
<organism evidence="4 5">
    <name type="scientific">Methanocella conradii (strain DSM 24694 / JCM 17849 / CGMCC 1.5162 / HZ254)</name>
    <dbReference type="NCBI Taxonomy" id="1041930"/>
    <lineage>
        <taxon>Archaea</taxon>
        <taxon>Methanobacteriati</taxon>
        <taxon>Methanobacteriota</taxon>
        <taxon>Stenosarchaea group</taxon>
        <taxon>Methanomicrobia</taxon>
        <taxon>Methanocellales</taxon>
        <taxon>Methanocellaceae</taxon>
        <taxon>Methanocella</taxon>
    </lineage>
</organism>
<dbReference type="PANTHER" id="PTHR44591:SF3">
    <property type="entry name" value="RESPONSE REGULATORY DOMAIN-CONTAINING PROTEIN"/>
    <property type="match status" value="1"/>
</dbReference>
<evidence type="ECO:0000313" key="5">
    <source>
        <dbReference type="Proteomes" id="UP000005233"/>
    </source>
</evidence>
<reference evidence="4 5" key="1">
    <citation type="journal article" date="2012" name="J. Bacteriol.">
        <title>Complete genome sequence of a thermophilic methanogen, Methanocella conradii HZ254, isolated from Chinese rice field soil.</title>
        <authorList>
            <person name="Lu Z."/>
            <person name="Lu Y."/>
        </authorList>
    </citation>
    <scope>NUCLEOTIDE SEQUENCE [LARGE SCALE GENOMIC DNA]</scope>
    <source>
        <strain evidence="5">DSM 24694 / JCM 17849 / CGMCC 1.5162 / HZ254</strain>
    </source>
</reference>
<dbReference type="PROSITE" id="PS50110">
    <property type="entry name" value="RESPONSE_REGULATORY"/>
    <property type="match status" value="1"/>
</dbReference>
<dbReference type="InterPro" id="IPR050595">
    <property type="entry name" value="Bact_response_regulator"/>
</dbReference>
<name>H8I653_METCZ</name>
<dbReference type="GeneID" id="11972111"/>
<dbReference type="eggNOG" id="arCOG02391">
    <property type="taxonomic scope" value="Archaea"/>
</dbReference>
<keyword evidence="1 2" id="KW-0597">Phosphoprotein</keyword>
<dbReference type="Pfam" id="PF00072">
    <property type="entry name" value="Response_reg"/>
    <property type="match status" value="1"/>
</dbReference>
<proteinExistence type="predicted"/>
<dbReference type="Gene3D" id="3.40.50.2300">
    <property type="match status" value="1"/>
</dbReference>
<gene>
    <name evidence="4" type="ordered locus">Mtc_1960</name>
</gene>
<evidence type="ECO:0000256" key="2">
    <source>
        <dbReference type="PROSITE-ProRule" id="PRU00169"/>
    </source>
</evidence>
<protein>
    <submittedName>
        <fullName evidence="4">Response regulator</fullName>
    </submittedName>
</protein>
<sequence>MERKVLIVDDDSEICELVSIALRNRGIKVRAAMTGKEGIDEFNRFEPDLVLLDNRLPDLAGNEVARMLKETAAGKKALIIAMSGVEISQEEADVALYAGHIKKPFKLSDMVEYVEEYLK</sequence>
<dbReference type="SMART" id="SM00448">
    <property type="entry name" value="REC"/>
    <property type="match status" value="1"/>
</dbReference>
<dbReference type="GO" id="GO:0000160">
    <property type="term" value="P:phosphorelay signal transduction system"/>
    <property type="evidence" value="ECO:0007669"/>
    <property type="project" value="InterPro"/>
</dbReference>
<evidence type="ECO:0000259" key="3">
    <source>
        <dbReference type="PROSITE" id="PS50110"/>
    </source>
</evidence>
<dbReference type="RefSeq" id="WP_014406531.1">
    <property type="nucleotide sequence ID" value="NC_017034.1"/>
</dbReference>
<accession>H8I653</accession>
<dbReference type="InterPro" id="IPR011006">
    <property type="entry name" value="CheY-like_superfamily"/>
</dbReference>